<dbReference type="InterPro" id="IPR016032">
    <property type="entry name" value="Sig_transdc_resp-reg_C-effctor"/>
</dbReference>
<evidence type="ECO:0000313" key="2">
    <source>
        <dbReference type="EMBL" id="GAA1390747.1"/>
    </source>
</evidence>
<dbReference type="Gene3D" id="1.10.10.10">
    <property type="entry name" value="Winged helix-like DNA-binding domain superfamily/Winged helix DNA-binding domain"/>
    <property type="match status" value="1"/>
</dbReference>
<reference evidence="3" key="1">
    <citation type="journal article" date="2019" name="Int. J. Syst. Evol. Microbiol.">
        <title>The Global Catalogue of Microorganisms (GCM) 10K type strain sequencing project: providing services to taxonomists for standard genome sequencing and annotation.</title>
        <authorList>
            <consortium name="The Broad Institute Genomics Platform"/>
            <consortium name="The Broad Institute Genome Sequencing Center for Infectious Disease"/>
            <person name="Wu L."/>
            <person name="Ma J."/>
        </authorList>
    </citation>
    <scope>NUCLEOTIDE SEQUENCE [LARGE SCALE GENOMIC DNA]</scope>
    <source>
        <strain evidence="3">JCM 11896</strain>
    </source>
</reference>
<dbReference type="SMART" id="SM00421">
    <property type="entry name" value="HTH_LUXR"/>
    <property type="match status" value="1"/>
</dbReference>
<sequence>MLDVLGLGPDLVEAYGVAVGRVVWSRAELLDAIARTTSLTADQAAAGVAGLLAAGVLREAEGKADGIRVVPPALALRTRLVLRRSELAENQQRLEEADAMLAGLQDRWSEARDSQAAQVMEHITGIDVLRGRLEQMAAGTLRETLSLLPAHVLTPESIESSRALDAETLGRGVAVRTVVVESAMRRPATAGYLRWLSEQGAEIRTVAALPMRLVVSDRVLAILPIDAESPRDGALVVRAAGLLTALVALFETVWRGAKPIDVPRPPEPAELDDVGTAILRILATGATDEAVSRQLGLSVRTVRRSISGLMGQLHASSRFELGLALGARGWSVNELPGTDGPGPAAH</sequence>
<dbReference type="InterPro" id="IPR036388">
    <property type="entry name" value="WH-like_DNA-bd_sf"/>
</dbReference>
<gene>
    <name evidence="2" type="ORF">GCM10009613_31990</name>
</gene>
<dbReference type="RefSeq" id="WP_344023123.1">
    <property type="nucleotide sequence ID" value="NZ_BAAAJK010000011.1"/>
</dbReference>
<dbReference type="InterPro" id="IPR000792">
    <property type="entry name" value="Tscrpt_reg_LuxR_C"/>
</dbReference>
<comment type="caution">
    <text evidence="2">The sequence shown here is derived from an EMBL/GenBank/DDBJ whole genome shotgun (WGS) entry which is preliminary data.</text>
</comment>
<dbReference type="Pfam" id="PF00196">
    <property type="entry name" value="GerE"/>
    <property type="match status" value="1"/>
</dbReference>
<keyword evidence="3" id="KW-1185">Reference proteome</keyword>
<dbReference type="EMBL" id="BAAAJK010000011">
    <property type="protein sequence ID" value="GAA1390747.1"/>
    <property type="molecule type" value="Genomic_DNA"/>
</dbReference>
<protein>
    <submittedName>
        <fullName evidence="2">Helix-turn-helix transcriptional regulator</fullName>
    </submittedName>
</protein>
<feature type="domain" description="HTH luxR-type" evidence="1">
    <location>
        <begin position="268"/>
        <end position="325"/>
    </location>
</feature>
<evidence type="ECO:0000313" key="3">
    <source>
        <dbReference type="Proteomes" id="UP001501414"/>
    </source>
</evidence>
<name>A0ABP4IKY9_9PSEU</name>
<accession>A0ABP4IKY9</accession>
<dbReference type="PANTHER" id="PTHR34293:SF1">
    <property type="entry name" value="HTH-TYPE TRANSCRIPTIONAL REGULATOR TRMBL2"/>
    <property type="match status" value="1"/>
</dbReference>
<dbReference type="SUPFAM" id="SSF46894">
    <property type="entry name" value="C-terminal effector domain of the bipartite response regulators"/>
    <property type="match status" value="1"/>
</dbReference>
<dbReference type="PANTHER" id="PTHR34293">
    <property type="entry name" value="HTH-TYPE TRANSCRIPTIONAL REGULATOR TRMBL2"/>
    <property type="match status" value="1"/>
</dbReference>
<dbReference type="Proteomes" id="UP001501414">
    <property type="component" value="Unassembled WGS sequence"/>
</dbReference>
<proteinExistence type="predicted"/>
<dbReference type="InterPro" id="IPR051797">
    <property type="entry name" value="TrmB-like"/>
</dbReference>
<evidence type="ECO:0000259" key="1">
    <source>
        <dbReference type="SMART" id="SM00421"/>
    </source>
</evidence>
<organism evidence="2 3">
    <name type="scientific">Pseudonocardia kongjuensis</name>
    <dbReference type="NCBI Taxonomy" id="102227"/>
    <lineage>
        <taxon>Bacteria</taxon>
        <taxon>Bacillati</taxon>
        <taxon>Actinomycetota</taxon>
        <taxon>Actinomycetes</taxon>
        <taxon>Pseudonocardiales</taxon>
        <taxon>Pseudonocardiaceae</taxon>
        <taxon>Pseudonocardia</taxon>
    </lineage>
</organism>